<evidence type="ECO:0000313" key="13">
    <source>
        <dbReference type="Proteomes" id="UP001500021"/>
    </source>
</evidence>
<dbReference type="Gene3D" id="3.90.230.10">
    <property type="entry name" value="Creatinase/methionine aminopeptidase superfamily"/>
    <property type="match status" value="1"/>
</dbReference>
<dbReference type="Pfam" id="PF05195">
    <property type="entry name" value="AMP_N"/>
    <property type="match status" value="1"/>
</dbReference>
<dbReference type="Proteomes" id="UP001500021">
    <property type="component" value="Unassembled WGS sequence"/>
</dbReference>
<dbReference type="EMBL" id="BAAAFA010000016">
    <property type="protein sequence ID" value="GAA0823973.1"/>
    <property type="molecule type" value="Genomic_DNA"/>
</dbReference>
<keyword evidence="6 10" id="KW-0479">Metal-binding</keyword>
<organism evidence="12 13">
    <name type="scientific">Colwellia asteriadis</name>
    <dbReference type="NCBI Taxonomy" id="517723"/>
    <lineage>
        <taxon>Bacteria</taxon>
        <taxon>Pseudomonadati</taxon>
        <taxon>Pseudomonadota</taxon>
        <taxon>Gammaproteobacteria</taxon>
        <taxon>Alteromonadales</taxon>
        <taxon>Colwelliaceae</taxon>
        <taxon>Colwellia</taxon>
    </lineage>
</organism>
<comment type="catalytic activity">
    <reaction evidence="1">
        <text>Release of any N-terminal amino acid, including proline, that is linked to proline, even from a dipeptide or tripeptide.</text>
        <dbReference type="EC" id="3.4.11.9"/>
    </reaction>
</comment>
<dbReference type="GO" id="GO:0004177">
    <property type="term" value="F:aminopeptidase activity"/>
    <property type="evidence" value="ECO:0007669"/>
    <property type="project" value="UniProtKB-KW"/>
</dbReference>
<evidence type="ECO:0000256" key="3">
    <source>
        <dbReference type="ARBA" id="ARBA00008766"/>
    </source>
</evidence>
<dbReference type="InterPro" id="IPR001131">
    <property type="entry name" value="Peptidase_M24B_aminopep-P_CS"/>
</dbReference>
<keyword evidence="8" id="KW-0482">Metalloprotease</keyword>
<reference evidence="12 13" key="1">
    <citation type="journal article" date="2019" name="Int. J. Syst. Evol. Microbiol.">
        <title>The Global Catalogue of Microorganisms (GCM) 10K type strain sequencing project: providing services to taxonomists for standard genome sequencing and annotation.</title>
        <authorList>
            <consortium name="The Broad Institute Genomics Platform"/>
            <consortium name="The Broad Institute Genome Sequencing Center for Infectious Disease"/>
            <person name="Wu L."/>
            <person name="Ma J."/>
        </authorList>
    </citation>
    <scope>NUCLEOTIDE SEQUENCE [LARGE SCALE GENOMIC DNA]</scope>
    <source>
        <strain evidence="12 13">JCM 15608</strain>
    </source>
</reference>
<keyword evidence="9" id="KW-0464">Manganese</keyword>
<evidence type="ECO:0000256" key="8">
    <source>
        <dbReference type="ARBA" id="ARBA00023049"/>
    </source>
</evidence>
<dbReference type="NCBIfam" id="NF008131">
    <property type="entry name" value="PRK10879.1"/>
    <property type="match status" value="1"/>
</dbReference>
<comment type="cofactor">
    <cofactor evidence="2">
        <name>Mn(2+)</name>
        <dbReference type="ChEBI" id="CHEBI:29035"/>
    </cofactor>
</comment>
<dbReference type="CDD" id="cd01087">
    <property type="entry name" value="Prolidase"/>
    <property type="match status" value="1"/>
</dbReference>
<dbReference type="RefSeq" id="WP_343819049.1">
    <property type="nucleotide sequence ID" value="NZ_BAAAFA010000016.1"/>
</dbReference>
<feature type="domain" description="Aminopeptidase P N-terminal" evidence="11">
    <location>
        <begin position="16"/>
        <end position="150"/>
    </location>
</feature>
<dbReference type="InterPro" id="IPR000994">
    <property type="entry name" value="Pept_M24"/>
</dbReference>
<evidence type="ECO:0000256" key="9">
    <source>
        <dbReference type="ARBA" id="ARBA00023211"/>
    </source>
</evidence>
<evidence type="ECO:0000256" key="4">
    <source>
        <dbReference type="ARBA" id="ARBA00012574"/>
    </source>
</evidence>
<dbReference type="InterPro" id="IPR052433">
    <property type="entry name" value="X-Pro_dipept-like"/>
</dbReference>
<protein>
    <recommendedName>
        <fullName evidence="4">Xaa-Pro aminopeptidase</fullName>
        <ecNumber evidence="4">3.4.11.9</ecNumber>
    </recommendedName>
</protein>
<evidence type="ECO:0000256" key="7">
    <source>
        <dbReference type="ARBA" id="ARBA00022801"/>
    </source>
</evidence>
<proteinExistence type="inferred from homology"/>
<dbReference type="InterPro" id="IPR007865">
    <property type="entry name" value="Aminopep_P_N"/>
</dbReference>
<dbReference type="InterPro" id="IPR029149">
    <property type="entry name" value="Creatin/AminoP/Spt16_N"/>
</dbReference>
<dbReference type="Pfam" id="PF00557">
    <property type="entry name" value="Peptidase_M24"/>
    <property type="match status" value="1"/>
</dbReference>
<keyword evidence="7" id="KW-0378">Hydrolase</keyword>
<dbReference type="SUPFAM" id="SSF55920">
    <property type="entry name" value="Creatinase/aminopeptidase"/>
    <property type="match status" value="1"/>
</dbReference>
<evidence type="ECO:0000256" key="6">
    <source>
        <dbReference type="ARBA" id="ARBA00022723"/>
    </source>
</evidence>
<evidence type="ECO:0000256" key="10">
    <source>
        <dbReference type="RuleBase" id="RU000590"/>
    </source>
</evidence>
<dbReference type="PANTHER" id="PTHR43226">
    <property type="entry name" value="XAA-PRO AMINOPEPTIDASE 3"/>
    <property type="match status" value="1"/>
</dbReference>
<name>A0ABN1LBM6_9GAMM</name>
<keyword evidence="12" id="KW-0031">Aminopeptidase</keyword>
<evidence type="ECO:0000256" key="2">
    <source>
        <dbReference type="ARBA" id="ARBA00001936"/>
    </source>
</evidence>
<dbReference type="Gene3D" id="3.40.350.10">
    <property type="entry name" value="Creatinase/prolidase N-terminal domain"/>
    <property type="match status" value="1"/>
</dbReference>
<keyword evidence="13" id="KW-1185">Reference proteome</keyword>
<dbReference type="InterPro" id="IPR036005">
    <property type="entry name" value="Creatinase/aminopeptidase-like"/>
</dbReference>
<comment type="caution">
    <text evidence="12">The sequence shown here is derived from an EMBL/GenBank/DDBJ whole genome shotgun (WGS) entry which is preliminary data.</text>
</comment>
<dbReference type="PANTHER" id="PTHR43226:SF4">
    <property type="entry name" value="XAA-PRO AMINOPEPTIDASE 3"/>
    <property type="match status" value="1"/>
</dbReference>
<dbReference type="SMART" id="SM01011">
    <property type="entry name" value="AMP_N"/>
    <property type="match status" value="1"/>
</dbReference>
<sequence>MSSTATSLTELTLTELPLTDFKKHRDALFAKLPNNSITLVKAAKEVTRSNDTEFGFCQNKNFYYLTGFNEPDALLVLIKSEEGEQQSILFSLPKDAHHEIWHGRRIGQEKAQQDYGFDRCFEVSAIDSLVPEYLNGKQQVFFGFDDNGFNSNNFAAQVFTWLKTVRGTLRQGGHVPEHLSDVNPILADLRVIKSSNEIALMRQANVISGTAHQRAMKHCQVGLFEYQIEAEILHEFAYHKARYAAYGTIVAGGDNANILHYTDNSDSLKNNELLLIDAGGELGGYAADITRTFPVNGKFTPAQKAIYQLVLDAKNLAVNAIKPGACFAQLNKITNEFLTNGLVELGILSGDIDKLISEKAVNAYFIHGLGHWLGLDVHDVGDYYINEHKEQLRAFEPGMVMTIEPGIYIPLSDTSVDEKWRGIGVRIEDNIVVTEQGFENLTTHVPETIADIEALMATND</sequence>
<dbReference type="EC" id="3.4.11.9" evidence="4"/>
<dbReference type="SUPFAM" id="SSF53092">
    <property type="entry name" value="Creatinase/prolidase N-terminal domain"/>
    <property type="match status" value="1"/>
</dbReference>
<dbReference type="PROSITE" id="PS00491">
    <property type="entry name" value="PROLINE_PEPTIDASE"/>
    <property type="match status" value="1"/>
</dbReference>
<evidence type="ECO:0000259" key="11">
    <source>
        <dbReference type="SMART" id="SM01011"/>
    </source>
</evidence>
<evidence type="ECO:0000256" key="5">
    <source>
        <dbReference type="ARBA" id="ARBA00022670"/>
    </source>
</evidence>
<comment type="similarity">
    <text evidence="3 10">Belongs to the peptidase M24B family.</text>
</comment>
<evidence type="ECO:0000313" key="12">
    <source>
        <dbReference type="EMBL" id="GAA0823973.1"/>
    </source>
</evidence>
<accession>A0ABN1LBM6</accession>
<keyword evidence="5" id="KW-0645">Protease</keyword>
<evidence type="ECO:0000256" key="1">
    <source>
        <dbReference type="ARBA" id="ARBA00001424"/>
    </source>
</evidence>
<gene>
    <name evidence="12" type="primary">pepP</name>
    <name evidence="12" type="ORF">GCM10009111_34370</name>
</gene>